<name>A0A940T3Y2_9MICO</name>
<gene>
    <name evidence="1" type="ORF">JOF28_001889</name>
</gene>
<evidence type="ECO:0000313" key="2">
    <source>
        <dbReference type="Proteomes" id="UP000675163"/>
    </source>
</evidence>
<reference evidence="1" key="1">
    <citation type="submission" date="2021-02" db="EMBL/GenBank/DDBJ databases">
        <title>Sequencing the genomes of 1000 actinobacteria strains.</title>
        <authorList>
            <person name="Klenk H.-P."/>
        </authorList>
    </citation>
    <scope>NUCLEOTIDE SEQUENCE</scope>
    <source>
        <strain evidence="1">DSM 22850</strain>
    </source>
</reference>
<dbReference type="EMBL" id="JAFIDA010000001">
    <property type="protein sequence ID" value="MBP1326657.1"/>
    <property type="molecule type" value="Genomic_DNA"/>
</dbReference>
<sequence>MDTSSFQRLPDSVQRLVTDGLDQEVENGLERLDAAKKRGSLSDEQLASLEGDIRHAAELRGRFA</sequence>
<dbReference type="AlphaFoldDB" id="A0A940T3Y2"/>
<dbReference type="RefSeq" id="WP_209705529.1">
    <property type="nucleotide sequence ID" value="NZ_JAFIDA010000001.1"/>
</dbReference>
<protein>
    <submittedName>
        <fullName evidence="1">Uncharacterized protein</fullName>
    </submittedName>
</protein>
<evidence type="ECO:0000313" key="1">
    <source>
        <dbReference type="EMBL" id="MBP1326657.1"/>
    </source>
</evidence>
<dbReference type="Proteomes" id="UP000675163">
    <property type="component" value="Unassembled WGS sequence"/>
</dbReference>
<keyword evidence="2" id="KW-1185">Reference proteome</keyword>
<proteinExistence type="predicted"/>
<organism evidence="1 2">
    <name type="scientific">Leucobacter exalbidus</name>
    <dbReference type="NCBI Taxonomy" id="662960"/>
    <lineage>
        <taxon>Bacteria</taxon>
        <taxon>Bacillati</taxon>
        <taxon>Actinomycetota</taxon>
        <taxon>Actinomycetes</taxon>
        <taxon>Micrococcales</taxon>
        <taxon>Microbacteriaceae</taxon>
        <taxon>Leucobacter</taxon>
    </lineage>
</organism>
<comment type="caution">
    <text evidence="1">The sequence shown here is derived from an EMBL/GenBank/DDBJ whole genome shotgun (WGS) entry which is preliminary data.</text>
</comment>
<accession>A0A940T3Y2</accession>